<dbReference type="EMBL" id="CP040558">
    <property type="protein sequence ID" value="QCU74360.1"/>
    <property type="molecule type" value="Genomic_DNA"/>
</dbReference>
<organism evidence="4 5">
    <name type="scientific">Pseudoalteromonas distincta</name>
    <dbReference type="NCBI Taxonomy" id="77608"/>
    <lineage>
        <taxon>Bacteria</taxon>
        <taxon>Pseudomonadati</taxon>
        <taxon>Pseudomonadota</taxon>
        <taxon>Gammaproteobacteria</taxon>
        <taxon>Alteromonadales</taxon>
        <taxon>Pseudoalteromonadaceae</taxon>
        <taxon>Pseudoalteromonas</taxon>
    </lineage>
</organism>
<protein>
    <submittedName>
        <fullName evidence="4">Amidohydrolase</fullName>
    </submittedName>
</protein>
<dbReference type="GeneID" id="88775529"/>
<dbReference type="Gene3D" id="2.30.40.10">
    <property type="entry name" value="Urease, subunit C, domain 1"/>
    <property type="match status" value="2"/>
</dbReference>
<feature type="signal peptide" evidence="2">
    <location>
        <begin position="1"/>
        <end position="25"/>
    </location>
</feature>
<evidence type="ECO:0000313" key="5">
    <source>
        <dbReference type="Proteomes" id="UP000310065"/>
    </source>
</evidence>
<dbReference type="RefSeq" id="WP_138489161.1">
    <property type="nucleotide sequence ID" value="NZ_CP040558.1"/>
</dbReference>
<evidence type="ECO:0000256" key="2">
    <source>
        <dbReference type="SAM" id="SignalP"/>
    </source>
</evidence>
<keyword evidence="2" id="KW-0732">Signal</keyword>
<evidence type="ECO:0000259" key="3">
    <source>
        <dbReference type="Pfam" id="PF01979"/>
    </source>
</evidence>
<dbReference type="InterPro" id="IPR011059">
    <property type="entry name" value="Metal-dep_hydrolase_composite"/>
</dbReference>
<evidence type="ECO:0000256" key="1">
    <source>
        <dbReference type="SAM" id="MobiDB-lite"/>
    </source>
</evidence>
<gene>
    <name evidence="4" type="ORF">FFU37_07710</name>
</gene>
<reference evidence="4 5" key="1">
    <citation type="submission" date="2019-05" db="EMBL/GenBank/DDBJ databases">
        <title>Complete genome sequence of Pseudoalteromonas sp. 16-SW-7(T) isolated from the Okhotsk Sea, Russia.</title>
        <authorList>
            <person name="Nguyen T.H."/>
            <person name="Nedashkovskaya O.I."/>
            <person name="Kim S.-G."/>
        </authorList>
    </citation>
    <scope>NUCLEOTIDE SEQUENCE [LARGE SCALE GENOMIC DNA]</scope>
    <source>
        <strain evidence="4 5">16-SW-7</strain>
    </source>
</reference>
<dbReference type="Pfam" id="PF01979">
    <property type="entry name" value="Amidohydro_1"/>
    <property type="match status" value="1"/>
</dbReference>
<name>A0A4P9J0J1_9GAMM</name>
<dbReference type="InterPro" id="IPR006680">
    <property type="entry name" value="Amidohydro-rel"/>
</dbReference>
<dbReference type="Proteomes" id="UP000310065">
    <property type="component" value="Chromosome L1"/>
</dbReference>
<feature type="domain" description="Amidohydrolase-related" evidence="3">
    <location>
        <begin position="237"/>
        <end position="387"/>
    </location>
</feature>
<dbReference type="GO" id="GO:0016810">
    <property type="term" value="F:hydrolase activity, acting on carbon-nitrogen (but not peptide) bonds"/>
    <property type="evidence" value="ECO:0007669"/>
    <property type="project" value="InterPro"/>
</dbReference>
<dbReference type="PANTHER" id="PTHR43135">
    <property type="entry name" value="ALPHA-D-RIBOSE 1-METHYLPHOSPHONATE 5-TRIPHOSPHATE DIPHOSPHATASE"/>
    <property type="match status" value="1"/>
</dbReference>
<feature type="compositionally biased region" description="Basic and acidic residues" evidence="1">
    <location>
        <begin position="393"/>
        <end position="407"/>
    </location>
</feature>
<dbReference type="AlphaFoldDB" id="A0A4P9J0J1"/>
<proteinExistence type="predicted"/>
<dbReference type="InterPro" id="IPR051781">
    <property type="entry name" value="Metallo-dep_Hydrolase"/>
</dbReference>
<keyword evidence="4" id="KW-0378">Hydrolase</keyword>
<dbReference type="SUPFAM" id="SSF51338">
    <property type="entry name" value="Composite domain of metallo-dependent hydrolases"/>
    <property type="match status" value="1"/>
</dbReference>
<feature type="chain" id="PRO_5043193696" evidence="2">
    <location>
        <begin position="26"/>
        <end position="415"/>
    </location>
</feature>
<sequence length="415" mass="43734">MKNLSRSFSLSLVAAGLLASGAVSAQSLAIINATLHTSSDQGVLEAASIVMTDGKITAINPTEIKVDQIIDAKGQIVTPGFIASINQLGLVEVSAVAGSRDAGEEKAGIDFDVSLAYNAHSSLIPYARKGGVTRDVITPHGGDSIFSGLASVVDLSGSFDSDMQKQAALIVYLGERSKGSRAFTLQTLINKLDEHKTKAGKKAKKDDDKPSTEDKVMAKVLSGEMPLVVGVSRAADIIELIKVKEQFGINLVLNGAQDAVVVKERVAKANIPVIISAMDSLPGSFDSLHASLDNASVLEKAGVKVLLTVGGDASHNIYQLRFDAGNAVSYGMSQEGALKALTSNVADVFGINAGSLEVGKAADVVIWSNDPFELSSHVSKMFINGVEVSTQSRQDKLRDRYTTDSKMPRAYTNPQ</sequence>
<feature type="region of interest" description="Disordered" evidence="1">
    <location>
        <begin position="393"/>
        <end position="415"/>
    </location>
</feature>
<dbReference type="KEGG" id="pdv:FFU37_07710"/>
<evidence type="ECO:0000313" key="4">
    <source>
        <dbReference type="EMBL" id="QCU74360.1"/>
    </source>
</evidence>
<dbReference type="Gene3D" id="3.20.20.140">
    <property type="entry name" value="Metal-dependent hydrolases"/>
    <property type="match status" value="1"/>
</dbReference>
<dbReference type="PANTHER" id="PTHR43135:SF3">
    <property type="entry name" value="ALPHA-D-RIBOSE 1-METHYLPHOSPHONATE 5-TRIPHOSPHATE DIPHOSPHATASE"/>
    <property type="match status" value="1"/>
</dbReference>
<accession>A0A4P9J0J1</accession>